<dbReference type="EMBL" id="CP015136">
    <property type="protein sequence ID" value="AMY07276.1"/>
    <property type="molecule type" value="Genomic_DNA"/>
</dbReference>
<keyword evidence="1" id="KW-0732">Signal</keyword>
<evidence type="ECO:0008006" key="4">
    <source>
        <dbReference type="Google" id="ProtNLM"/>
    </source>
</evidence>
<keyword evidence="3" id="KW-1185">Reference proteome</keyword>
<evidence type="ECO:0000256" key="1">
    <source>
        <dbReference type="SAM" id="SignalP"/>
    </source>
</evidence>
<evidence type="ECO:0000313" key="3">
    <source>
        <dbReference type="Proteomes" id="UP000076079"/>
    </source>
</evidence>
<gene>
    <name evidence="2" type="ORF">LuPra_00443</name>
</gene>
<evidence type="ECO:0000313" key="2">
    <source>
        <dbReference type="EMBL" id="AMY07276.1"/>
    </source>
</evidence>
<dbReference type="Proteomes" id="UP000076079">
    <property type="component" value="Chromosome"/>
</dbReference>
<dbReference type="InterPro" id="IPR021314">
    <property type="entry name" value="DUF2911"/>
</dbReference>
<reference evidence="3" key="2">
    <citation type="submission" date="2016-04" db="EMBL/GenBank/DDBJ databases">
        <title>First Complete Genome Sequence of a Subdivision 6 Acidobacterium.</title>
        <authorList>
            <person name="Huang S."/>
            <person name="Vieira S."/>
            <person name="Bunk B."/>
            <person name="Riedel T."/>
            <person name="Sproeer C."/>
            <person name="Overmann J."/>
        </authorList>
    </citation>
    <scope>NUCLEOTIDE SEQUENCE [LARGE SCALE GENOMIC DNA]</scope>
    <source>
        <strain evidence="3">DSM 100886 HEG_-6_39</strain>
    </source>
</reference>
<dbReference type="Pfam" id="PF11138">
    <property type="entry name" value="DUF2911"/>
    <property type="match status" value="1"/>
</dbReference>
<dbReference type="STRING" id="1855912.LuPra_00443"/>
<feature type="chain" id="PRO_5007511231" description="DUF2911 domain-containing protein" evidence="1">
    <location>
        <begin position="25"/>
        <end position="198"/>
    </location>
</feature>
<dbReference type="AlphaFoldDB" id="A0A143PFS7"/>
<feature type="signal peptide" evidence="1">
    <location>
        <begin position="1"/>
        <end position="24"/>
    </location>
</feature>
<dbReference type="OrthoDB" id="187854at2"/>
<reference evidence="2 3" key="1">
    <citation type="journal article" date="2016" name="Genome Announc.">
        <title>First Complete Genome Sequence of a Subdivision 6 Acidobacterium Strain.</title>
        <authorList>
            <person name="Huang S."/>
            <person name="Vieira S."/>
            <person name="Bunk B."/>
            <person name="Riedel T."/>
            <person name="Sproer C."/>
            <person name="Overmann J."/>
        </authorList>
    </citation>
    <scope>NUCLEOTIDE SEQUENCE [LARGE SCALE GENOMIC DNA]</scope>
    <source>
        <strain evidence="3">DSM 100886 HEG_-6_39</strain>
    </source>
</reference>
<sequence precursor="true">MHMQRRIVVAAFAAALVAPLVVSAQDLHPSRRPSPLGIARITLGDAYIRIVYGRPYKRGRNNIFGTKESGAVVPYGERWRTGANEASEITVTRDVLVAGQKLAAGTYSLFTTPAAGTWKVHFNSRLGLDGVGIFANDTFTPVDLAPTDILTVSTPATELPADKEVDQFTFEFEKTAAGADMVLRWIRTEVRVPIAVAK</sequence>
<accession>A0A143PFS7</accession>
<proteinExistence type="predicted"/>
<name>A0A143PFS7_LUTPR</name>
<protein>
    <recommendedName>
        <fullName evidence="4">DUF2911 domain-containing protein</fullName>
    </recommendedName>
</protein>
<dbReference type="KEGG" id="abac:LuPra_00443"/>
<dbReference type="RefSeq" id="WP_157898644.1">
    <property type="nucleotide sequence ID" value="NZ_CP015136.1"/>
</dbReference>
<organism evidence="2 3">
    <name type="scientific">Luteitalea pratensis</name>
    <dbReference type="NCBI Taxonomy" id="1855912"/>
    <lineage>
        <taxon>Bacteria</taxon>
        <taxon>Pseudomonadati</taxon>
        <taxon>Acidobacteriota</taxon>
        <taxon>Vicinamibacteria</taxon>
        <taxon>Vicinamibacterales</taxon>
        <taxon>Vicinamibacteraceae</taxon>
        <taxon>Luteitalea</taxon>
    </lineage>
</organism>